<keyword evidence="2 3" id="KW-0067">ATP-binding</keyword>
<dbReference type="InterPro" id="IPR002543">
    <property type="entry name" value="FtsK_dom"/>
</dbReference>
<dbReference type="PANTHER" id="PTHR22683">
    <property type="entry name" value="SPORULATION PROTEIN RELATED"/>
    <property type="match status" value="1"/>
</dbReference>
<dbReference type="SUPFAM" id="SSF52540">
    <property type="entry name" value="P-loop containing nucleoside triphosphate hydrolases"/>
    <property type="match status" value="1"/>
</dbReference>
<reference evidence="6 7" key="1">
    <citation type="submission" date="2018-03" db="EMBL/GenBank/DDBJ databases">
        <title>Genomic Encyclopedia of Archaeal and Bacterial Type Strains, Phase II (KMG-II): from individual species to whole genera.</title>
        <authorList>
            <person name="Goeker M."/>
        </authorList>
    </citation>
    <scope>NUCLEOTIDE SEQUENCE [LARGE SCALE GENOMIC DNA]</scope>
    <source>
        <strain evidence="6 7">DSM 19711</strain>
    </source>
</reference>
<dbReference type="Gene3D" id="3.40.50.300">
    <property type="entry name" value="P-loop containing nucleotide triphosphate hydrolases"/>
    <property type="match status" value="1"/>
</dbReference>
<feature type="domain" description="FtsK" evidence="5">
    <location>
        <begin position="342"/>
        <end position="528"/>
    </location>
</feature>
<sequence length="796" mass="88164">MQTTRSPRGNAALTLTGVESVSAPSAAPRLPPSRKTWPVSAYSCLVGAVAAQGVLPLAGFSQMTILAGAGGVALATATAVNGLRKDRRNEVRDLLAEGLYRLMELPAPQRRRVRCWRWRGLLVGHPQRIRLDYAPIVNDTDPLWLPSILDKVEARLGLTYRLVAHDPARCRIILGLQTETVETEEEEVFPEVVERAERIIHELLGENAEIEVTWAAADHPLARDAAAEAASGAERGSGDDLVTLRERPVTKVAEKHLIALEVEHTAGARVASLAVRTRIQRTVSTMLPGRWRALWDLENEVVRFEARPRMPDNVPHPPFTPQQADHRRWRQVRIPWGVDENGETLYWRPALEPHMVVTGTTGGGKTVLLDGLILEICANDWPCILIDGKGTEFLGFATWPNVQLVATETWEHVAVLHHVRRLVEERRKMVKRGQKQEADFSPLFLVIDEYADIRDEVTRWYLSVKRSGDPAKAPMLLMLASIARIARSFKIHIVLGLQRPDTEFLTGEMRDNMRARVAMGKLSPDGSKMMFDSYSAGVAVPKIAGRANCMDGDNRIREAQVWWTPDPRRVEPDNVADVEILRGLLPQSNSHERLVIVPPSAKQSEGKEADAPSYQDYANAALVPARERPDLEEHVIDYHRKLFLQADNLRDEAHSQDMGVLVENPVAELPAGSFGSPSNATWEEDDFTTETSGGRTKASGSAAAEEDAQWANAQLDPDAVDEIIVPAADVREGDVAQLEGTGWVLIDAVEEDPMDPEQMYRVLSWRALDDSDAGLHSCEGGQLITVQRVASGLDDQ</sequence>
<organism evidence="6 7">
    <name type="scientific">Kineococcus rhizosphaerae</name>
    <dbReference type="NCBI Taxonomy" id="559628"/>
    <lineage>
        <taxon>Bacteria</taxon>
        <taxon>Bacillati</taxon>
        <taxon>Actinomycetota</taxon>
        <taxon>Actinomycetes</taxon>
        <taxon>Kineosporiales</taxon>
        <taxon>Kineosporiaceae</taxon>
        <taxon>Kineococcus</taxon>
    </lineage>
</organism>
<dbReference type="PANTHER" id="PTHR22683:SF1">
    <property type="entry name" value="TYPE VII SECRETION SYSTEM PROTEIN ESSC"/>
    <property type="match status" value="1"/>
</dbReference>
<dbReference type="EMBL" id="PVZF01000019">
    <property type="protein sequence ID" value="PRY09927.1"/>
    <property type="molecule type" value="Genomic_DNA"/>
</dbReference>
<evidence type="ECO:0000313" key="6">
    <source>
        <dbReference type="EMBL" id="PRY09927.1"/>
    </source>
</evidence>
<dbReference type="PROSITE" id="PS50901">
    <property type="entry name" value="FTSK"/>
    <property type="match status" value="1"/>
</dbReference>
<evidence type="ECO:0000256" key="3">
    <source>
        <dbReference type="PROSITE-ProRule" id="PRU00289"/>
    </source>
</evidence>
<comment type="caution">
    <text evidence="6">The sequence shown here is derived from an EMBL/GenBank/DDBJ whole genome shotgun (WGS) entry which is preliminary data.</text>
</comment>
<evidence type="ECO:0000259" key="5">
    <source>
        <dbReference type="PROSITE" id="PS50901"/>
    </source>
</evidence>
<dbReference type="AlphaFoldDB" id="A0A2T0QX26"/>
<evidence type="ECO:0000256" key="2">
    <source>
        <dbReference type="ARBA" id="ARBA00022840"/>
    </source>
</evidence>
<dbReference type="InterPro" id="IPR027417">
    <property type="entry name" value="P-loop_NTPase"/>
</dbReference>
<dbReference type="Pfam" id="PF01580">
    <property type="entry name" value="FtsK_SpoIIIE"/>
    <property type="match status" value="1"/>
</dbReference>
<dbReference type="GO" id="GO:0005524">
    <property type="term" value="F:ATP binding"/>
    <property type="evidence" value="ECO:0007669"/>
    <property type="project" value="UniProtKB-UniRule"/>
</dbReference>
<name>A0A2T0QX26_9ACTN</name>
<evidence type="ECO:0000313" key="7">
    <source>
        <dbReference type="Proteomes" id="UP000238083"/>
    </source>
</evidence>
<dbReference type="GO" id="GO:0003677">
    <property type="term" value="F:DNA binding"/>
    <property type="evidence" value="ECO:0007669"/>
    <property type="project" value="InterPro"/>
</dbReference>
<feature type="binding site" evidence="3">
    <location>
        <begin position="359"/>
        <end position="366"/>
    </location>
    <ligand>
        <name>ATP</name>
        <dbReference type="ChEBI" id="CHEBI:30616"/>
    </ligand>
</feature>
<dbReference type="Proteomes" id="UP000238083">
    <property type="component" value="Unassembled WGS sequence"/>
</dbReference>
<keyword evidence="7" id="KW-1185">Reference proteome</keyword>
<evidence type="ECO:0000256" key="1">
    <source>
        <dbReference type="ARBA" id="ARBA00022741"/>
    </source>
</evidence>
<feature type="region of interest" description="Disordered" evidence="4">
    <location>
        <begin position="669"/>
        <end position="708"/>
    </location>
</feature>
<accession>A0A2T0QX26</accession>
<protein>
    <submittedName>
        <fullName evidence="6">FtsK/SpoIIIE family protein</fullName>
    </submittedName>
</protein>
<proteinExistence type="predicted"/>
<gene>
    <name evidence="6" type="ORF">CLV37_11935</name>
</gene>
<dbReference type="RefSeq" id="WP_106215456.1">
    <property type="nucleotide sequence ID" value="NZ_PVZF01000019.1"/>
</dbReference>
<dbReference type="OrthoDB" id="5083868at2"/>
<evidence type="ECO:0000256" key="4">
    <source>
        <dbReference type="SAM" id="MobiDB-lite"/>
    </source>
</evidence>
<dbReference type="InterPro" id="IPR050206">
    <property type="entry name" value="FtsK/SpoIIIE/SftA"/>
</dbReference>
<keyword evidence="1 3" id="KW-0547">Nucleotide-binding</keyword>